<reference evidence="1 2" key="1">
    <citation type="submission" date="2013-04" db="EMBL/GenBank/DDBJ databases">
        <title>Zunongwangia sp. 22II14-10F7 Genome Sequencing.</title>
        <authorList>
            <person name="Lai Q."/>
            <person name="Shao Z."/>
        </authorList>
    </citation>
    <scope>NUCLEOTIDE SEQUENCE [LARGE SCALE GENOMIC DNA]</scope>
    <source>
        <strain evidence="1 2">22II14-10F7</strain>
    </source>
</reference>
<dbReference type="Proteomes" id="UP000192746">
    <property type="component" value="Unassembled WGS sequence"/>
</dbReference>
<dbReference type="AlphaFoldDB" id="A0A1Y1T910"/>
<comment type="caution">
    <text evidence="1">The sequence shown here is derived from an EMBL/GenBank/DDBJ whole genome shotgun (WGS) entry which is preliminary data.</text>
</comment>
<dbReference type="OrthoDB" id="1364332at2"/>
<dbReference type="EMBL" id="ARYN01000002">
    <property type="protein sequence ID" value="ORL47035.1"/>
    <property type="molecule type" value="Genomic_DNA"/>
</dbReference>
<name>A0A1Y1T910_9FLAO</name>
<keyword evidence="2" id="KW-1185">Reference proteome</keyword>
<gene>
    <name evidence="1" type="ORF">IIF7_03426</name>
</gene>
<proteinExistence type="predicted"/>
<accession>A0A1Y1T910</accession>
<organism evidence="1 2">
    <name type="scientific">Zunongwangia atlantica 22II14-10F7</name>
    <dbReference type="NCBI Taxonomy" id="1185767"/>
    <lineage>
        <taxon>Bacteria</taxon>
        <taxon>Pseudomonadati</taxon>
        <taxon>Bacteroidota</taxon>
        <taxon>Flavobacteriia</taxon>
        <taxon>Flavobacteriales</taxon>
        <taxon>Flavobacteriaceae</taxon>
        <taxon>Zunongwangia</taxon>
    </lineage>
</organism>
<evidence type="ECO:0000313" key="2">
    <source>
        <dbReference type="Proteomes" id="UP000192746"/>
    </source>
</evidence>
<sequence length="141" mass="16309">MKTDRSIRNITIASINRNAMDIDSWRYSRIADDNDKNLIEKFELCENELPVFEIKSEIAHTLISTRQILEQSKGNIKRLNFEFLDEVVYGNFKGQITKPELSIFRVIEIHGNELKFQMETGKASIGLIYSVNTIRKIKAAD</sequence>
<evidence type="ECO:0000313" key="1">
    <source>
        <dbReference type="EMBL" id="ORL47035.1"/>
    </source>
</evidence>
<dbReference type="RefSeq" id="WP_084840270.1">
    <property type="nucleotide sequence ID" value="NZ_ARYN01000002.1"/>
</dbReference>
<protein>
    <submittedName>
        <fullName evidence="1">Uncharacterized protein</fullName>
    </submittedName>
</protein>